<reference evidence="1" key="1">
    <citation type="journal article" date="2021" name="New Phytol.">
        <title>Evolutionary innovations through gain and loss of genes in the ectomycorrhizal Boletales.</title>
        <authorList>
            <person name="Wu G."/>
            <person name="Miyauchi S."/>
            <person name="Morin E."/>
            <person name="Kuo A."/>
            <person name="Drula E."/>
            <person name="Varga T."/>
            <person name="Kohler A."/>
            <person name="Feng B."/>
            <person name="Cao Y."/>
            <person name="Lipzen A."/>
            <person name="Daum C."/>
            <person name="Hundley H."/>
            <person name="Pangilinan J."/>
            <person name="Johnson J."/>
            <person name="Barry K."/>
            <person name="LaButti K."/>
            <person name="Ng V."/>
            <person name="Ahrendt S."/>
            <person name="Min B."/>
            <person name="Choi I.G."/>
            <person name="Park H."/>
            <person name="Plett J.M."/>
            <person name="Magnuson J."/>
            <person name="Spatafora J.W."/>
            <person name="Nagy L.G."/>
            <person name="Henrissat B."/>
            <person name="Grigoriev I.V."/>
            <person name="Yang Z.L."/>
            <person name="Xu J."/>
            <person name="Martin F.M."/>
        </authorList>
    </citation>
    <scope>NUCLEOTIDE SEQUENCE</scope>
    <source>
        <strain evidence="1">KUC20120723A-06</strain>
    </source>
</reference>
<sequence>MFASSQSLGEPTRETADWKFPSESPRRDKVESIDSGMIIVNGILAVPHVCYAIVWFKYQSQHSPCGTTGSERSEQRITRSEQPPRYPLLIGCHTGIPRTRVHRYPSSIKGLSFTPSRNLQHGARKPRVSRYILGHTQSPGTQYLPQSLEKLSSSSLSHSRPSTSHLLLSRTHRKKSKCWHRREKILIMSATAICFKLPFLNSLGKKRDRHRPVQ</sequence>
<gene>
    <name evidence="1" type="ORF">BV22DRAFT_441093</name>
</gene>
<dbReference type="Proteomes" id="UP000790709">
    <property type="component" value="Unassembled WGS sequence"/>
</dbReference>
<protein>
    <submittedName>
        <fullName evidence="1">Uncharacterized protein</fullName>
    </submittedName>
</protein>
<proteinExistence type="predicted"/>
<name>A0ACB8BJF5_9AGAM</name>
<evidence type="ECO:0000313" key="1">
    <source>
        <dbReference type="EMBL" id="KAH7925414.1"/>
    </source>
</evidence>
<dbReference type="EMBL" id="MU266403">
    <property type="protein sequence ID" value="KAH7925414.1"/>
    <property type="molecule type" value="Genomic_DNA"/>
</dbReference>
<organism evidence="1 2">
    <name type="scientific">Leucogyrophana mollusca</name>
    <dbReference type="NCBI Taxonomy" id="85980"/>
    <lineage>
        <taxon>Eukaryota</taxon>
        <taxon>Fungi</taxon>
        <taxon>Dikarya</taxon>
        <taxon>Basidiomycota</taxon>
        <taxon>Agaricomycotina</taxon>
        <taxon>Agaricomycetes</taxon>
        <taxon>Agaricomycetidae</taxon>
        <taxon>Boletales</taxon>
        <taxon>Boletales incertae sedis</taxon>
        <taxon>Leucogyrophana</taxon>
    </lineage>
</organism>
<accession>A0ACB8BJF5</accession>
<evidence type="ECO:0000313" key="2">
    <source>
        <dbReference type="Proteomes" id="UP000790709"/>
    </source>
</evidence>
<keyword evidence="2" id="KW-1185">Reference proteome</keyword>
<comment type="caution">
    <text evidence="1">The sequence shown here is derived from an EMBL/GenBank/DDBJ whole genome shotgun (WGS) entry which is preliminary data.</text>
</comment>